<keyword evidence="3" id="KW-1185">Reference proteome</keyword>
<evidence type="ECO:0008006" key="4">
    <source>
        <dbReference type="Google" id="ProtNLM"/>
    </source>
</evidence>
<evidence type="ECO:0000256" key="1">
    <source>
        <dbReference type="SAM" id="MobiDB-lite"/>
    </source>
</evidence>
<comment type="caution">
    <text evidence="2">The sequence shown here is derived from an EMBL/GenBank/DDBJ whole genome shotgun (WGS) entry which is preliminary data.</text>
</comment>
<accession>A0A4U0XJK3</accession>
<dbReference type="GO" id="GO:0046982">
    <property type="term" value="F:protein heterodimerization activity"/>
    <property type="evidence" value="ECO:0007669"/>
    <property type="project" value="InterPro"/>
</dbReference>
<feature type="compositionally biased region" description="Acidic residues" evidence="1">
    <location>
        <begin position="209"/>
        <end position="222"/>
    </location>
</feature>
<dbReference type="Proteomes" id="UP000308768">
    <property type="component" value="Unassembled WGS sequence"/>
</dbReference>
<dbReference type="OrthoDB" id="1707486at2759"/>
<evidence type="ECO:0000313" key="3">
    <source>
        <dbReference type="Proteomes" id="UP000308768"/>
    </source>
</evidence>
<evidence type="ECO:0000313" key="2">
    <source>
        <dbReference type="EMBL" id="TKA76521.1"/>
    </source>
</evidence>
<gene>
    <name evidence="2" type="ORF">B0A49_02915</name>
</gene>
<dbReference type="AlphaFoldDB" id="A0A4U0XJK3"/>
<feature type="compositionally biased region" description="Acidic residues" evidence="1">
    <location>
        <begin position="153"/>
        <end position="201"/>
    </location>
</feature>
<dbReference type="EMBL" id="NAJN01000233">
    <property type="protein sequence ID" value="TKA76521.1"/>
    <property type="molecule type" value="Genomic_DNA"/>
</dbReference>
<dbReference type="InterPro" id="IPR009072">
    <property type="entry name" value="Histone-fold"/>
</dbReference>
<dbReference type="STRING" id="331657.A0A4U0XJK3"/>
<protein>
    <recommendedName>
        <fullName evidence="4">Transcription factor CBF/NF-Y/archaeal histone domain-containing protein</fullName>
    </recommendedName>
</protein>
<dbReference type="Gene3D" id="1.10.20.10">
    <property type="entry name" value="Histone, subunit A"/>
    <property type="match status" value="1"/>
</dbReference>
<proteinExistence type="predicted"/>
<feature type="region of interest" description="Disordered" evidence="1">
    <location>
        <begin position="82"/>
        <end position="222"/>
    </location>
</feature>
<feature type="compositionally biased region" description="Basic and acidic residues" evidence="1">
    <location>
        <begin position="117"/>
        <end position="133"/>
    </location>
</feature>
<sequence>MAANKKTIQPLDVLAVLAELEFETFSPRLEAELASESAQHPSTISATPANFMPLVAISHDMVANHFTEYNAIQCDKRNSYRRKVREDKRSNGGASGATAVAASDEPMSIDQLTALDSEVHRDGDQHEDSERSAKRARRDVAYANGDGNGVVSEGEESEPEVLDEEGEGDGDEDEVEDDETEEDGEGEGEVGGETLLEDPIEMEERYEGGDDDLLDDDDVDSD</sequence>
<reference evidence="2 3" key="1">
    <citation type="submission" date="2017-03" db="EMBL/GenBank/DDBJ databases">
        <title>Genomes of endolithic fungi from Antarctica.</title>
        <authorList>
            <person name="Coleine C."/>
            <person name="Masonjones S."/>
            <person name="Stajich J.E."/>
        </authorList>
    </citation>
    <scope>NUCLEOTIDE SEQUENCE [LARGE SCALE GENOMIC DNA]</scope>
    <source>
        <strain evidence="2 3">CCFEE 5187</strain>
    </source>
</reference>
<organism evidence="2 3">
    <name type="scientific">Cryomyces minteri</name>
    <dbReference type="NCBI Taxonomy" id="331657"/>
    <lineage>
        <taxon>Eukaryota</taxon>
        <taxon>Fungi</taxon>
        <taxon>Dikarya</taxon>
        <taxon>Ascomycota</taxon>
        <taxon>Pezizomycotina</taxon>
        <taxon>Dothideomycetes</taxon>
        <taxon>Dothideomycetes incertae sedis</taxon>
        <taxon>Cryomyces</taxon>
    </lineage>
</organism>
<name>A0A4U0XJK3_9PEZI</name>